<dbReference type="GeneID" id="19318031"/>
<proteinExistence type="predicted"/>
<dbReference type="PANTHER" id="PTHR24071:SF0">
    <property type="entry name" value="GTP-BINDING NUCLEAR PROTEIN RAN"/>
    <property type="match status" value="1"/>
</dbReference>
<dbReference type="AlphaFoldDB" id="A0A061HDC5"/>
<dbReference type="Proteomes" id="UP000053664">
    <property type="component" value="Unassembled WGS sequence"/>
</dbReference>
<dbReference type="eggNOG" id="KOG0096">
    <property type="taxonomic scope" value="Eukaryota"/>
</dbReference>
<keyword evidence="4" id="KW-0342">GTP-binding</keyword>
<dbReference type="OrthoDB" id="245989at2759"/>
<dbReference type="SUPFAM" id="SSF52540">
    <property type="entry name" value="P-loop containing nucleoside triphosphate hydrolases"/>
    <property type="match status" value="1"/>
</dbReference>
<dbReference type="Gene3D" id="3.40.50.300">
    <property type="entry name" value="P-loop containing nucleotide triphosphate hydrolases"/>
    <property type="match status" value="1"/>
</dbReference>
<evidence type="ECO:0000256" key="4">
    <source>
        <dbReference type="ARBA" id="ARBA00023134"/>
    </source>
</evidence>
<dbReference type="GO" id="GO:0000054">
    <property type="term" value="P:ribosomal subunit export from nucleus"/>
    <property type="evidence" value="ECO:0007669"/>
    <property type="project" value="TreeGrafter"/>
</dbReference>
<dbReference type="RefSeq" id="XP_007879638.1">
    <property type="nucleotide sequence ID" value="XM_007881447.1"/>
</dbReference>
<evidence type="ECO:0000313" key="5">
    <source>
        <dbReference type="EMBL" id="EPQ28621.1"/>
    </source>
</evidence>
<evidence type="ECO:0000256" key="1">
    <source>
        <dbReference type="ARBA" id="ARBA00022448"/>
    </source>
</evidence>
<accession>A0A061HDC5</accession>
<dbReference type="PRINTS" id="PR00449">
    <property type="entry name" value="RASTRNSFRMNG"/>
</dbReference>
<evidence type="ECO:0000313" key="6">
    <source>
        <dbReference type="Proteomes" id="UP000053664"/>
    </source>
</evidence>
<keyword evidence="3" id="KW-0653">Protein transport</keyword>
<dbReference type="SMART" id="SM00173">
    <property type="entry name" value="RAS"/>
    <property type="match status" value="1"/>
</dbReference>
<dbReference type="Pfam" id="PF00071">
    <property type="entry name" value="Ras"/>
    <property type="match status" value="1"/>
</dbReference>
<keyword evidence="2" id="KW-0547">Nucleotide-binding</keyword>
<name>A0A061HDC5_9BASI</name>
<dbReference type="SMART" id="SM00176">
    <property type="entry name" value="RAN"/>
    <property type="match status" value="1"/>
</dbReference>
<dbReference type="InterPro" id="IPR027417">
    <property type="entry name" value="P-loop_NTPase"/>
</dbReference>
<gene>
    <name evidence="5" type="ORF">PFL1_03924</name>
</gene>
<dbReference type="EMBL" id="KE361634">
    <property type="protein sequence ID" value="EPQ28621.1"/>
    <property type="molecule type" value="Genomic_DNA"/>
</dbReference>
<dbReference type="InterPro" id="IPR002041">
    <property type="entry name" value="Ran_GTPase"/>
</dbReference>
<dbReference type="GO" id="GO:0005634">
    <property type="term" value="C:nucleus"/>
    <property type="evidence" value="ECO:0007669"/>
    <property type="project" value="TreeGrafter"/>
</dbReference>
<protein>
    <submittedName>
        <fullName evidence="5">Uncharacterized protein</fullName>
    </submittedName>
</protein>
<dbReference type="GO" id="GO:0005737">
    <property type="term" value="C:cytoplasm"/>
    <property type="evidence" value="ECO:0007669"/>
    <property type="project" value="TreeGrafter"/>
</dbReference>
<sequence>MTSKEFKVVLAGPFGVGKTAFATRLRSAKSGAKQVKALKTTQYPVKLHTSAGQVTLTLYDTNLHAKGGIPDDGFFRIADAGVVFFDLTNEESYKAMEEWYDALQKANGRKGSEPLPIIVVGTKADDIKGRELKPDQIEFPRKKEHPYREISAKANYGIKDLYLEICKGLLGDGVQLTDVVELEKPEIDNIDEDALAKLYEEYEKAA</sequence>
<dbReference type="GO" id="GO:0003924">
    <property type="term" value="F:GTPase activity"/>
    <property type="evidence" value="ECO:0007669"/>
    <property type="project" value="InterPro"/>
</dbReference>
<dbReference type="PANTHER" id="PTHR24071">
    <property type="entry name" value="RAN GTPASE"/>
    <property type="match status" value="1"/>
</dbReference>
<evidence type="ECO:0000256" key="3">
    <source>
        <dbReference type="ARBA" id="ARBA00022927"/>
    </source>
</evidence>
<keyword evidence="1" id="KW-0813">Transport</keyword>
<dbReference type="GO" id="GO:0006606">
    <property type="term" value="P:protein import into nucleus"/>
    <property type="evidence" value="ECO:0007669"/>
    <property type="project" value="TreeGrafter"/>
</dbReference>
<organism evidence="5 6">
    <name type="scientific">Pseudozyma flocculosa PF-1</name>
    <dbReference type="NCBI Taxonomy" id="1277687"/>
    <lineage>
        <taxon>Eukaryota</taxon>
        <taxon>Fungi</taxon>
        <taxon>Dikarya</taxon>
        <taxon>Basidiomycota</taxon>
        <taxon>Ustilaginomycotina</taxon>
        <taxon>Ustilaginomycetes</taxon>
        <taxon>Ustilaginales</taxon>
        <taxon>Ustilaginaceae</taxon>
        <taxon>Pseudozyma</taxon>
    </lineage>
</organism>
<evidence type="ECO:0000256" key="2">
    <source>
        <dbReference type="ARBA" id="ARBA00022741"/>
    </source>
</evidence>
<dbReference type="HOGENOM" id="CLU_088983_0_0_1"/>
<dbReference type="GO" id="GO:0005525">
    <property type="term" value="F:GTP binding"/>
    <property type="evidence" value="ECO:0007669"/>
    <property type="project" value="UniProtKB-KW"/>
</dbReference>
<reference evidence="5 6" key="1">
    <citation type="journal article" date="2013" name="Plant Cell">
        <title>The transition from a phytopathogenic smut ancestor to an anamorphic biocontrol agent deciphered by comparative whole-genome analysis.</title>
        <authorList>
            <person name="Lefebvre F."/>
            <person name="Joly D.L."/>
            <person name="Labbe C."/>
            <person name="Teichmann B."/>
            <person name="Linning R."/>
            <person name="Belzile F."/>
            <person name="Bakkeren G."/>
            <person name="Belanger R.R."/>
        </authorList>
    </citation>
    <scope>NUCLEOTIDE SEQUENCE [LARGE SCALE GENOMIC DNA]</scope>
    <source>
        <strain evidence="5 6">PF-1</strain>
    </source>
</reference>
<dbReference type="KEGG" id="pfp:PFL1_03924"/>
<dbReference type="InterPro" id="IPR001806">
    <property type="entry name" value="Small_GTPase"/>
</dbReference>
<dbReference type="SMART" id="SM00175">
    <property type="entry name" value="RAB"/>
    <property type="match status" value="1"/>
</dbReference>
<dbReference type="PROSITE" id="PS51419">
    <property type="entry name" value="RAB"/>
    <property type="match status" value="1"/>
</dbReference>